<dbReference type="PANTHER" id="PTHR44858">
    <property type="entry name" value="TETRATRICOPEPTIDE REPEAT PROTEIN 6"/>
    <property type="match status" value="1"/>
</dbReference>
<feature type="repeat" description="TPR" evidence="3">
    <location>
        <begin position="149"/>
        <end position="182"/>
    </location>
</feature>
<reference evidence="7 8" key="1">
    <citation type="submission" date="2024-05" db="EMBL/GenBank/DDBJ databases">
        <authorList>
            <consortium name="Candidatus Magnetaquicoccaceae bacterium FCR-1 genome sequencing consortium"/>
            <person name="Shimoshige H."/>
            <person name="Shimamura S."/>
            <person name="Taoka A."/>
            <person name="Kobayashi H."/>
            <person name="Maekawa T."/>
        </authorList>
    </citation>
    <scope>NUCLEOTIDE SEQUENCE [LARGE SCALE GENOMIC DNA]</scope>
    <source>
        <strain evidence="7 8">FCR-1</strain>
    </source>
</reference>
<dbReference type="EMBL" id="BAAFGK010000001">
    <property type="protein sequence ID" value="GAB0055830.1"/>
    <property type="molecule type" value="Genomic_DNA"/>
</dbReference>
<dbReference type="Gene3D" id="3.30.70.1070">
    <property type="entry name" value="Sporulation related repeat"/>
    <property type="match status" value="1"/>
</dbReference>
<dbReference type="PROSITE" id="PS51724">
    <property type="entry name" value="SPOR"/>
    <property type="match status" value="1"/>
</dbReference>
<dbReference type="PANTHER" id="PTHR44858:SF1">
    <property type="entry name" value="UDP-N-ACETYLGLUCOSAMINE--PEPTIDE N-ACETYLGLUCOSAMINYLTRANSFERASE SPINDLY-RELATED"/>
    <property type="match status" value="1"/>
</dbReference>
<dbReference type="InterPro" id="IPR011990">
    <property type="entry name" value="TPR-like_helical_dom_sf"/>
</dbReference>
<dbReference type="SMART" id="SM00028">
    <property type="entry name" value="TPR"/>
    <property type="match status" value="2"/>
</dbReference>
<dbReference type="PROSITE" id="PS50005">
    <property type="entry name" value="TPR"/>
    <property type="match status" value="2"/>
</dbReference>
<dbReference type="Pfam" id="PF05036">
    <property type="entry name" value="SPOR"/>
    <property type="match status" value="1"/>
</dbReference>
<feature type="compositionally biased region" description="Basic and acidic residues" evidence="4">
    <location>
        <begin position="259"/>
        <end position="324"/>
    </location>
</feature>
<name>A0ABQ0C4M2_9PROT</name>
<dbReference type="Proteomes" id="UP001628193">
    <property type="component" value="Unassembled WGS sequence"/>
</dbReference>
<evidence type="ECO:0000313" key="7">
    <source>
        <dbReference type="EMBL" id="GAB0055830.1"/>
    </source>
</evidence>
<feature type="region of interest" description="Disordered" evidence="4">
    <location>
        <begin position="389"/>
        <end position="409"/>
    </location>
</feature>
<reference evidence="7 8" key="2">
    <citation type="submission" date="2024-09" db="EMBL/GenBank/DDBJ databases">
        <title>Draft genome sequence of Candidatus Magnetaquicoccaceae bacterium FCR-1.</title>
        <authorList>
            <person name="Shimoshige H."/>
            <person name="Shimamura S."/>
            <person name="Taoka A."/>
            <person name="Kobayashi H."/>
            <person name="Maekawa T."/>
        </authorList>
    </citation>
    <scope>NUCLEOTIDE SEQUENCE [LARGE SCALE GENOMIC DNA]</scope>
    <source>
        <strain evidence="7 8">FCR-1</strain>
    </source>
</reference>
<dbReference type="Pfam" id="PF13181">
    <property type="entry name" value="TPR_8"/>
    <property type="match status" value="1"/>
</dbReference>
<dbReference type="RefSeq" id="WP_420903542.1">
    <property type="nucleotide sequence ID" value="NZ_BAAFGK010000001.1"/>
</dbReference>
<evidence type="ECO:0000256" key="4">
    <source>
        <dbReference type="SAM" id="MobiDB-lite"/>
    </source>
</evidence>
<proteinExistence type="predicted"/>
<dbReference type="InterPro" id="IPR050498">
    <property type="entry name" value="Ycf3"/>
</dbReference>
<accession>A0ABQ0C4M2</accession>
<dbReference type="InterPro" id="IPR019734">
    <property type="entry name" value="TPR_rpt"/>
</dbReference>
<dbReference type="InterPro" id="IPR036680">
    <property type="entry name" value="SPOR-like_sf"/>
</dbReference>
<feature type="domain" description="SPOR" evidence="6">
    <location>
        <begin position="328"/>
        <end position="407"/>
    </location>
</feature>
<evidence type="ECO:0000256" key="2">
    <source>
        <dbReference type="ARBA" id="ARBA00022803"/>
    </source>
</evidence>
<evidence type="ECO:0000259" key="6">
    <source>
        <dbReference type="PROSITE" id="PS51724"/>
    </source>
</evidence>
<feature type="repeat" description="TPR" evidence="3">
    <location>
        <begin position="115"/>
        <end position="148"/>
    </location>
</feature>
<dbReference type="InterPro" id="IPR007730">
    <property type="entry name" value="SPOR-like_dom"/>
</dbReference>
<keyword evidence="8" id="KW-1185">Reference proteome</keyword>
<evidence type="ECO:0000256" key="5">
    <source>
        <dbReference type="SAM" id="SignalP"/>
    </source>
</evidence>
<dbReference type="SUPFAM" id="SSF110997">
    <property type="entry name" value="Sporulation related repeat"/>
    <property type="match status" value="1"/>
</dbReference>
<dbReference type="SUPFAM" id="SSF48452">
    <property type="entry name" value="TPR-like"/>
    <property type="match status" value="1"/>
</dbReference>
<evidence type="ECO:0000256" key="1">
    <source>
        <dbReference type="ARBA" id="ARBA00022737"/>
    </source>
</evidence>
<comment type="caution">
    <text evidence="7">The sequence shown here is derived from an EMBL/GenBank/DDBJ whole genome shotgun (WGS) entry which is preliminary data.</text>
</comment>
<feature type="region of interest" description="Disordered" evidence="4">
    <location>
        <begin position="242"/>
        <end position="329"/>
    </location>
</feature>
<feature type="signal peptide" evidence="5">
    <location>
        <begin position="1"/>
        <end position="29"/>
    </location>
</feature>
<keyword evidence="5" id="KW-0732">Signal</keyword>
<feature type="chain" id="PRO_5045316745" description="SPOR domain-containing protein" evidence="5">
    <location>
        <begin position="30"/>
        <end position="409"/>
    </location>
</feature>
<gene>
    <name evidence="7" type="ORF">SIID45300_00127</name>
</gene>
<keyword evidence="2 3" id="KW-0802">TPR repeat</keyword>
<keyword evidence="1" id="KW-0677">Repeat</keyword>
<protein>
    <recommendedName>
        <fullName evidence="6">SPOR domain-containing protein</fullName>
    </recommendedName>
</protein>
<sequence>MRTARGHIIAGVFPSLAALGLFASGVAWAGAPTGAGPDPLESVRAELRAGRHESAIDGFTRLLTTGEPTRERRLAALEGRCEAQTRLSLAKKRPEAAARAIEDCSAALHLESGVARLWRLRGLARLAAGQPEQALINFNHALRLEPADAVALRHRGLVQLGLGRHAEADADFQRAARLDPDQAWHAFNRGLLAARSGKIPEAVEAWRAFEQARGPAGREWLAFVARREGGDADARRVVEAMQRADGNRDASKNEPAPEPAKKAEIPPEPAKKAEIPPEPAKKAEIPPEPAKKAEIPPEPAKKAEIPPEPAKKAEIPPEPAKKESASMAGKGGRYEFRLGSFLDRGNLESTLRALNGAGLAVREEEVMVGEMRFFRLTAGPFVTEEEAKTAQEKAAKVPGVRPEPVRVMR</sequence>
<organism evidence="7 8">
    <name type="scientific">Candidatus Magnetaquiglobus chichijimensis</name>
    <dbReference type="NCBI Taxonomy" id="3141448"/>
    <lineage>
        <taxon>Bacteria</taxon>
        <taxon>Pseudomonadati</taxon>
        <taxon>Pseudomonadota</taxon>
        <taxon>Magnetococcia</taxon>
        <taxon>Magnetococcales</taxon>
        <taxon>Candidatus Magnetaquicoccaceae</taxon>
        <taxon>Candidatus Magnetaquiglobus</taxon>
    </lineage>
</organism>
<evidence type="ECO:0000313" key="8">
    <source>
        <dbReference type="Proteomes" id="UP001628193"/>
    </source>
</evidence>
<evidence type="ECO:0000256" key="3">
    <source>
        <dbReference type="PROSITE-ProRule" id="PRU00339"/>
    </source>
</evidence>
<dbReference type="Gene3D" id="1.25.40.10">
    <property type="entry name" value="Tetratricopeptide repeat domain"/>
    <property type="match status" value="2"/>
</dbReference>